<gene>
    <name evidence="1" type="ORF">MRATA1EN3_LOCUS3851</name>
</gene>
<evidence type="ECO:0000313" key="2">
    <source>
        <dbReference type="Proteomes" id="UP001162501"/>
    </source>
</evidence>
<dbReference type="EMBL" id="OX596095">
    <property type="protein sequence ID" value="CAI9692638.1"/>
    <property type="molecule type" value="Genomic_DNA"/>
</dbReference>
<evidence type="ECO:0000313" key="1">
    <source>
        <dbReference type="EMBL" id="CAI9692638.1"/>
    </source>
</evidence>
<dbReference type="Proteomes" id="UP001162501">
    <property type="component" value="Chromosome 11"/>
</dbReference>
<accession>A0ACB0DWS4</accession>
<name>A0ACB0DWS4_RANTA</name>
<sequence>MTDAEVRTMAKGTKPGAREGSTVSLGPPPPPEEESLAWCPWQAEWEGRSGPDFTSFARTLPDELLPKRNPASPGIVNSSSGLPKMREKHDLGTWPAAVRSLGPPGGGAPSWRTDAALRTVGGRPAGAGRDTKSTASWAAGPRDPQRPGEPEARAAPTASPAPRRQHFPELSEARGARGEPGPGQRSPERRPREPLG</sequence>
<organism evidence="1 2">
    <name type="scientific">Rangifer tarandus platyrhynchus</name>
    <name type="common">Svalbard reindeer</name>
    <dbReference type="NCBI Taxonomy" id="3082113"/>
    <lineage>
        <taxon>Eukaryota</taxon>
        <taxon>Metazoa</taxon>
        <taxon>Chordata</taxon>
        <taxon>Craniata</taxon>
        <taxon>Vertebrata</taxon>
        <taxon>Euteleostomi</taxon>
        <taxon>Mammalia</taxon>
        <taxon>Eutheria</taxon>
        <taxon>Laurasiatheria</taxon>
        <taxon>Artiodactyla</taxon>
        <taxon>Ruminantia</taxon>
        <taxon>Pecora</taxon>
        <taxon>Cervidae</taxon>
        <taxon>Odocoileinae</taxon>
        <taxon>Rangifer</taxon>
    </lineage>
</organism>
<reference evidence="1" key="1">
    <citation type="submission" date="2023-05" db="EMBL/GenBank/DDBJ databases">
        <authorList>
            <consortium name="ELIXIR-Norway"/>
        </authorList>
    </citation>
    <scope>NUCLEOTIDE SEQUENCE</scope>
</reference>
<protein>
    <submittedName>
        <fullName evidence="1">Uncharacterized protein</fullName>
    </submittedName>
</protein>
<proteinExistence type="predicted"/>